<sequence>MTGEPVTRFDEYLVSQHTGKVESLSGDVAAVRRAVDLAMDPQAYGYLCRFLPALLESVFASALDTLDGEADALAETAANLRTATAILHDTDTRGGAVIAAVVSDPPA</sequence>
<keyword evidence="2" id="KW-1185">Reference proteome</keyword>
<dbReference type="EMBL" id="BAABJQ010000011">
    <property type="protein sequence ID" value="GAA5188361.1"/>
    <property type="molecule type" value="Genomic_DNA"/>
</dbReference>
<name>A0ABP9RXL5_9ACTN</name>
<reference evidence="2" key="1">
    <citation type="journal article" date="2019" name="Int. J. Syst. Evol. Microbiol.">
        <title>The Global Catalogue of Microorganisms (GCM) 10K type strain sequencing project: providing services to taxonomists for standard genome sequencing and annotation.</title>
        <authorList>
            <consortium name="The Broad Institute Genomics Platform"/>
            <consortium name="The Broad Institute Genome Sequencing Center for Infectious Disease"/>
            <person name="Wu L."/>
            <person name="Ma J."/>
        </authorList>
    </citation>
    <scope>NUCLEOTIDE SEQUENCE [LARGE SCALE GENOMIC DNA]</scope>
    <source>
        <strain evidence="2">JCM 18304</strain>
    </source>
</reference>
<accession>A0ABP9RXL5</accession>
<dbReference type="Proteomes" id="UP001501570">
    <property type="component" value="Unassembled WGS sequence"/>
</dbReference>
<organism evidence="1 2">
    <name type="scientific">Rugosimonospora acidiphila</name>
    <dbReference type="NCBI Taxonomy" id="556531"/>
    <lineage>
        <taxon>Bacteria</taxon>
        <taxon>Bacillati</taxon>
        <taxon>Actinomycetota</taxon>
        <taxon>Actinomycetes</taxon>
        <taxon>Micromonosporales</taxon>
        <taxon>Micromonosporaceae</taxon>
        <taxon>Rugosimonospora</taxon>
    </lineage>
</organism>
<evidence type="ECO:0008006" key="3">
    <source>
        <dbReference type="Google" id="ProtNLM"/>
    </source>
</evidence>
<comment type="caution">
    <text evidence="1">The sequence shown here is derived from an EMBL/GenBank/DDBJ whole genome shotgun (WGS) entry which is preliminary data.</text>
</comment>
<protein>
    <recommendedName>
        <fullName evidence="3">Excreted virulence factor EspC, type VII ESX diderm</fullName>
    </recommendedName>
</protein>
<evidence type="ECO:0000313" key="1">
    <source>
        <dbReference type="EMBL" id="GAA5188361.1"/>
    </source>
</evidence>
<proteinExistence type="predicted"/>
<gene>
    <name evidence="1" type="ORF">GCM10023322_38900</name>
</gene>
<evidence type="ECO:0000313" key="2">
    <source>
        <dbReference type="Proteomes" id="UP001501570"/>
    </source>
</evidence>